<gene>
    <name evidence="2" type="ORF">EYF80_041988</name>
</gene>
<evidence type="ECO:0000313" key="2">
    <source>
        <dbReference type="EMBL" id="TNN47791.1"/>
    </source>
</evidence>
<sequence length="102" mass="11131">MDAGRRRGNPIALRAEEGRRGGGGGGGEEETDSCSWPWGRAVAAEWQFGLQVPREEKIKSKKKKKERNIHLCSRSAPKPRGFVLRRAGLAGHLEPAQGNSPT</sequence>
<proteinExistence type="predicted"/>
<feature type="region of interest" description="Disordered" evidence="1">
    <location>
        <begin position="1"/>
        <end position="34"/>
    </location>
</feature>
<reference evidence="2 3" key="1">
    <citation type="submission" date="2019-03" db="EMBL/GenBank/DDBJ databases">
        <title>First draft genome of Liparis tanakae, snailfish: a comprehensive survey of snailfish specific genes.</title>
        <authorList>
            <person name="Kim W."/>
            <person name="Song I."/>
            <person name="Jeong J.-H."/>
            <person name="Kim D."/>
            <person name="Kim S."/>
            <person name="Ryu S."/>
            <person name="Song J.Y."/>
            <person name="Lee S.K."/>
        </authorList>
    </citation>
    <scope>NUCLEOTIDE SEQUENCE [LARGE SCALE GENOMIC DNA]</scope>
    <source>
        <tissue evidence="2">Muscle</tissue>
    </source>
</reference>
<comment type="caution">
    <text evidence="2">The sequence shown here is derived from an EMBL/GenBank/DDBJ whole genome shotgun (WGS) entry which is preliminary data.</text>
</comment>
<organism evidence="2 3">
    <name type="scientific">Liparis tanakae</name>
    <name type="common">Tanaka's snailfish</name>
    <dbReference type="NCBI Taxonomy" id="230148"/>
    <lineage>
        <taxon>Eukaryota</taxon>
        <taxon>Metazoa</taxon>
        <taxon>Chordata</taxon>
        <taxon>Craniata</taxon>
        <taxon>Vertebrata</taxon>
        <taxon>Euteleostomi</taxon>
        <taxon>Actinopterygii</taxon>
        <taxon>Neopterygii</taxon>
        <taxon>Teleostei</taxon>
        <taxon>Neoteleostei</taxon>
        <taxon>Acanthomorphata</taxon>
        <taxon>Eupercaria</taxon>
        <taxon>Perciformes</taxon>
        <taxon>Cottioidei</taxon>
        <taxon>Cottales</taxon>
        <taxon>Liparidae</taxon>
        <taxon>Liparis</taxon>
    </lineage>
</organism>
<dbReference type="AlphaFoldDB" id="A0A4Z2G3A9"/>
<keyword evidence="3" id="KW-1185">Reference proteome</keyword>
<evidence type="ECO:0000256" key="1">
    <source>
        <dbReference type="SAM" id="MobiDB-lite"/>
    </source>
</evidence>
<dbReference type="Proteomes" id="UP000314294">
    <property type="component" value="Unassembled WGS sequence"/>
</dbReference>
<protein>
    <submittedName>
        <fullName evidence="2">Uncharacterized protein</fullName>
    </submittedName>
</protein>
<accession>A0A4Z2G3A9</accession>
<name>A0A4Z2G3A9_9TELE</name>
<evidence type="ECO:0000313" key="3">
    <source>
        <dbReference type="Proteomes" id="UP000314294"/>
    </source>
</evidence>
<dbReference type="EMBL" id="SRLO01000724">
    <property type="protein sequence ID" value="TNN47791.1"/>
    <property type="molecule type" value="Genomic_DNA"/>
</dbReference>